<evidence type="ECO:0000256" key="1">
    <source>
        <dbReference type="ARBA" id="ARBA00023118"/>
    </source>
</evidence>
<dbReference type="EMBL" id="VKHS01000022">
    <property type="protein sequence ID" value="MBB0228371.1"/>
    <property type="molecule type" value="Genomic_DNA"/>
</dbReference>
<reference evidence="4" key="1">
    <citation type="submission" date="2019-10" db="EMBL/GenBank/DDBJ databases">
        <title>Streptomyces sp. nov., a novel actinobacterium isolated from alkaline environment.</title>
        <authorList>
            <person name="Golinska P."/>
        </authorList>
    </citation>
    <scope>NUCLEOTIDE SEQUENCE [LARGE SCALE GENOMIC DNA]</scope>
    <source>
        <strain evidence="4">DSM 42108</strain>
    </source>
</reference>
<dbReference type="AlphaFoldDB" id="A0A7W3T0G8"/>
<dbReference type="InterPro" id="IPR021124">
    <property type="entry name" value="CRISPR-assoc_prot_Cas5"/>
</dbReference>
<feature type="region of interest" description="Disordered" evidence="2">
    <location>
        <begin position="210"/>
        <end position="249"/>
    </location>
</feature>
<dbReference type="NCBIfam" id="TIGR02593">
    <property type="entry name" value="CRISPR_cas5"/>
    <property type="match status" value="1"/>
</dbReference>
<evidence type="ECO:0000313" key="4">
    <source>
        <dbReference type="Proteomes" id="UP000530234"/>
    </source>
</evidence>
<keyword evidence="4" id="KW-1185">Reference proteome</keyword>
<keyword evidence="1" id="KW-0051">Antiviral defense</keyword>
<proteinExistence type="predicted"/>
<dbReference type="GO" id="GO:0051607">
    <property type="term" value="P:defense response to virus"/>
    <property type="evidence" value="ECO:0007669"/>
    <property type="project" value="UniProtKB-KW"/>
</dbReference>
<dbReference type="GO" id="GO:0043571">
    <property type="term" value="P:maintenance of CRISPR repeat elements"/>
    <property type="evidence" value="ECO:0007669"/>
    <property type="project" value="InterPro"/>
</dbReference>
<evidence type="ECO:0000256" key="2">
    <source>
        <dbReference type="SAM" id="MobiDB-lite"/>
    </source>
</evidence>
<evidence type="ECO:0000313" key="3">
    <source>
        <dbReference type="EMBL" id="MBB0228371.1"/>
    </source>
</evidence>
<dbReference type="Pfam" id="PF09704">
    <property type="entry name" value="Cas_Cas5d"/>
    <property type="match status" value="1"/>
</dbReference>
<organism evidence="3 4">
    <name type="scientific">Streptomyces calidiresistens</name>
    <dbReference type="NCBI Taxonomy" id="1485586"/>
    <lineage>
        <taxon>Bacteria</taxon>
        <taxon>Bacillati</taxon>
        <taxon>Actinomycetota</taxon>
        <taxon>Actinomycetes</taxon>
        <taxon>Kitasatosporales</taxon>
        <taxon>Streptomycetaceae</taxon>
        <taxon>Streptomyces</taxon>
    </lineage>
</organism>
<gene>
    <name evidence="3" type="primary">cas5</name>
    <name evidence="3" type="ORF">FOE67_02275</name>
</gene>
<dbReference type="Proteomes" id="UP000530234">
    <property type="component" value="Unassembled WGS sequence"/>
</dbReference>
<sequence>MSPLADTAAVASTAAGDTRPTVAARALEVTVTAPVVSFRDPLYSGVQVTLPCPSPATVGGMLAAAAGGWDRVDEELGFAFTFRAGGTGVDLETYHPLEPGRGSAQPAPRNREFLADVTLCLWLWDDPELWRRRLRRPRWPLRLGRSQDLIGLSIAEDTVPLYEAPGHLGAALAVHTPDLDPAAGRQLRMPCAVTPERDATRWGTFRFDHTGRSRHPVPGSWSTADGRAVVPLPSPHPATVRRPGREAAG</sequence>
<protein>
    <submittedName>
        <fullName evidence="3">CRISPR-associated protein Cas5</fullName>
    </submittedName>
</protein>
<name>A0A7W3T0G8_9ACTN</name>
<dbReference type="RefSeq" id="WP_182660053.1">
    <property type="nucleotide sequence ID" value="NZ_VKHS01000022.1"/>
</dbReference>
<accession>A0A7W3T0G8</accession>
<comment type="caution">
    <text evidence="3">The sequence shown here is derived from an EMBL/GenBank/DDBJ whole genome shotgun (WGS) entry which is preliminary data.</text>
</comment>
<dbReference type="InterPro" id="IPR013422">
    <property type="entry name" value="CRISPR-assoc_prot_Cas5_N"/>
</dbReference>
<dbReference type="Gene3D" id="3.30.70.2660">
    <property type="match status" value="1"/>
</dbReference>